<evidence type="ECO:0000313" key="5">
    <source>
        <dbReference type="Proteomes" id="UP000027093"/>
    </source>
</evidence>
<evidence type="ECO:0000256" key="3">
    <source>
        <dbReference type="NCBIfam" id="TIGR00021"/>
    </source>
</evidence>
<protein>
    <recommendedName>
        <fullName evidence="3">Ribose 5-phosphate isomerase A</fullName>
        <ecNumber evidence="3">5.3.1.6</ecNumber>
    </recommendedName>
</protein>
<dbReference type="GO" id="GO:0005829">
    <property type="term" value="C:cytosol"/>
    <property type="evidence" value="ECO:0007669"/>
    <property type="project" value="TreeGrafter"/>
</dbReference>
<keyword evidence="5" id="KW-1185">Reference proteome</keyword>
<accession>A0A060HME7</accession>
<dbReference type="CDD" id="cd01398">
    <property type="entry name" value="RPI_A"/>
    <property type="match status" value="1"/>
</dbReference>
<dbReference type="Proteomes" id="UP000027093">
    <property type="component" value="Chromosome"/>
</dbReference>
<dbReference type="STRING" id="926571.NVIE_001620"/>
<proteinExistence type="predicted"/>
<dbReference type="GO" id="GO:0006014">
    <property type="term" value="P:D-ribose metabolic process"/>
    <property type="evidence" value="ECO:0007669"/>
    <property type="project" value="TreeGrafter"/>
</dbReference>
<evidence type="ECO:0000313" key="4">
    <source>
        <dbReference type="EMBL" id="AIC14347.1"/>
    </source>
</evidence>
<dbReference type="NCBIfam" id="NF001924">
    <property type="entry name" value="PRK00702.1"/>
    <property type="match status" value="1"/>
</dbReference>
<dbReference type="SUPFAM" id="SSF75445">
    <property type="entry name" value="D-ribose-5-phosphate isomerase (RpiA), lid domain"/>
    <property type="match status" value="1"/>
</dbReference>
<sequence length="228" mass="24671">MSSLLQDAIQKLAKDAVGRFVRPNQVVGLGSGSTAAYIVREMAGLKAKNTLLCVPTSLQIKVEAEKSGLRFADEGRIPDIDIVFDGADQIDGRFNMIKGGGGALLREKILISSAKTVVIVADEAKFVKSFSRSVPIEVHPMARTSAAKKLEEVGGRPAMRTLDKGYPFVTENGNIILDTVFSSIPDPEKAELELKGIAGVMEVGLFTRKSDVYYYRAKSDGTFEMVNP</sequence>
<gene>
    <name evidence="4" type="primary">rpiA</name>
    <name evidence="4" type="ORF">NVIE_001620</name>
</gene>
<dbReference type="AlphaFoldDB" id="A0A060HME7"/>
<dbReference type="Gene3D" id="3.40.50.1360">
    <property type="match status" value="1"/>
</dbReference>
<dbReference type="PANTHER" id="PTHR11934:SF0">
    <property type="entry name" value="RIBOSE-5-PHOSPHATE ISOMERASE"/>
    <property type="match status" value="1"/>
</dbReference>
<dbReference type="KEGG" id="nvn:NVIE_001620"/>
<dbReference type="GO" id="GO:0004751">
    <property type="term" value="F:ribose-5-phosphate isomerase activity"/>
    <property type="evidence" value="ECO:0007669"/>
    <property type="project" value="UniProtKB-UniRule"/>
</dbReference>
<dbReference type="PANTHER" id="PTHR11934">
    <property type="entry name" value="RIBOSE-5-PHOSPHATE ISOMERASE"/>
    <property type="match status" value="1"/>
</dbReference>
<dbReference type="HOGENOM" id="CLU_056590_1_0_2"/>
<dbReference type="FunFam" id="3.40.50.1360:FF:000001">
    <property type="entry name" value="Ribose-5-phosphate isomerase A"/>
    <property type="match status" value="1"/>
</dbReference>
<dbReference type="Gene3D" id="3.30.70.260">
    <property type="match status" value="1"/>
</dbReference>
<dbReference type="GO" id="GO:0009052">
    <property type="term" value="P:pentose-phosphate shunt, non-oxidative branch"/>
    <property type="evidence" value="ECO:0007669"/>
    <property type="project" value="InterPro"/>
</dbReference>
<dbReference type="Pfam" id="PF06026">
    <property type="entry name" value="Rib_5-P_isom_A"/>
    <property type="match status" value="1"/>
</dbReference>
<dbReference type="InterPro" id="IPR004788">
    <property type="entry name" value="Ribose5P_isomerase_type_A"/>
</dbReference>
<name>A0A060HME7_9ARCH</name>
<dbReference type="RefSeq" id="WP_227717420.1">
    <property type="nucleotide sequence ID" value="NZ_CP007536.1"/>
</dbReference>
<reference evidence="4 5" key="1">
    <citation type="journal article" date="2014" name="Int. J. Syst. Evol. Microbiol.">
        <title>Nitrososphaera viennensis gen. nov., sp. nov., an aerobic and mesophilic, ammonia-oxidizing archaeon from soil and a member of the archaeal phylum Thaumarchaeota.</title>
        <authorList>
            <person name="Stieglmeier M."/>
            <person name="Klingl A."/>
            <person name="Alves R.J."/>
            <person name="Rittmann S.K."/>
            <person name="Melcher M."/>
            <person name="Leisch N."/>
            <person name="Schleper C."/>
        </authorList>
    </citation>
    <scope>NUCLEOTIDE SEQUENCE [LARGE SCALE GENOMIC DNA]</scope>
    <source>
        <strain evidence="4">EN76</strain>
    </source>
</reference>
<dbReference type="EC" id="5.3.1.6" evidence="3"/>
<dbReference type="NCBIfam" id="TIGR00021">
    <property type="entry name" value="rpiA"/>
    <property type="match status" value="1"/>
</dbReference>
<keyword evidence="2 4" id="KW-0413">Isomerase</keyword>
<evidence type="ECO:0000256" key="2">
    <source>
        <dbReference type="ARBA" id="ARBA00023235"/>
    </source>
</evidence>
<dbReference type="SUPFAM" id="SSF100950">
    <property type="entry name" value="NagB/RpiA/CoA transferase-like"/>
    <property type="match status" value="1"/>
</dbReference>
<dbReference type="InterPro" id="IPR037171">
    <property type="entry name" value="NagB/RpiA_transferase-like"/>
</dbReference>
<organism evidence="4 5">
    <name type="scientific">Nitrososphaera viennensis EN76</name>
    <dbReference type="NCBI Taxonomy" id="926571"/>
    <lineage>
        <taxon>Archaea</taxon>
        <taxon>Nitrososphaerota</taxon>
        <taxon>Nitrososphaeria</taxon>
        <taxon>Nitrososphaerales</taxon>
        <taxon>Nitrososphaeraceae</taxon>
        <taxon>Nitrososphaera</taxon>
    </lineage>
</organism>
<dbReference type="GeneID" id="74945426"/>
<comment type="catalytic activity">
    <reaction evidence="1">
        <text>aldehydo-D-ribose 5-phosphate = D-ribulose 5-phosphate</text>
        <dbReference type="Rhea" id="RHEA:14657"/>
        <dbReference type="ChEBI" id="CHEBI:58121"/>
        <dbReference type="ChEBI" id="CHEBI:58273"/>
        <dbReference type="EC" id="5.3.1.6"/>
    </reaction>
</comment>
<evidence type="ECO:0000256" key="1">
    <source>
        <dbReference type="ARBA" id="ARBA00001713"/>
    </source>
</evidence>
<dbReference type="EMBL" id="CP007536">
    <property type="protein sequence ID" value="AIC14347.1"/>
    <property type="molecule type" value="Genomic_DNA"/>
</dbReference>